<dbReference type="InterPro" id="IPR018960">
    <property type="entry name" value="DUF1990"/>
</dbReference>
<gene>
    <name evidence="3" type="ORF">JOF36_005136</name>
</gene>
<organism evidence="3 4">
    <name type="scientific">Pseudonocardia parietis</name>
    <dbReference type="NCBI Taxonomy" id="570936"/>
    <lineage>
        <taxon>Bacteria</taxon>
        <taxon>Bacillati</taxon>
        <taxon>Actinomycetota</taxon>
        <taxon>Actinomycetes</taxon>
        <taxon>Pseudonocardiales</taxon>
        <taxon>Pseudonocardiaceae</taxon>
        <taxon>Pseudonocardia</taxon>
    </lineage>
</organism>
<evidence type="ECO:0000259" key="2">
    <source>
        <dbReference type="Pfam" id="PF09348"/>
    </source>
</evidence>
<dbReference type="RefSeq" id="WP_307862590.1">
    <property type="nucleotide sequence ID" value="NZ_JAGINU010000001.1"/>
</dbReference>
<reference evidence="3 4" key="1">
    <citation type="submission" date="2021-03" db="EMBL/GenBank/DDBJ databases">
        <title>Sequencing the genomes of 1000 actinobacteria strains.</title>
        <authorList>
            <person name="Klenk H.-P."/>
        </authorList>
    </citation>
    <scope>NUCLEOTIDE SEQUENCE [LARGE SCALE GENOMIC DNA]</scope>
    <source>
        <strain evidence="3 4">DSM 45256</strain>
    </source>
</reference>
<accession>A0ABS4VZP9</accession>
<dbReference type="EMBL" id="JAGINU010000001">
    <property type="protein sequence ID" value="MBP2369440.1"/>
    <property type="molecule type" value="Genomic_DNA"/>
</dbReference>
<name>A0ABS4VZP9_9PSEU</name>
<proteinExistence type="predicted"/>
<feature type="region of interest" description="Disordered" evidence="1">
    <location>
        <begin position="1"/>
        <end position="37"/>
    </location>
</feature>
<feature type="domain" description="DUF1990" evidence="2">
    <location>
        <begin position="13"/>
        <end position="171"/>
    </location>
</feature>
<evidence type="ECO:0000313" key="3">
    <source>
        <dbReference type="EMBL" id="MBP2369440.1"/>
    </source>
</evidence>
<comment type="caution">
    <text evidence="3">The sequence shown here is derived from an EMBL/GenBank/DDBJ whole genome shotgun (WGS) entry which is preliminary data.</text>
</comment>
<evidence type="ECO:0000256" key="1">
    <source>
        <dbReference type="SAM" id="MobiDB-lite"/>
    </source>
</evidence>
<keyword evidence="4" id="KW-1185">Reference proteome</keyword>
<dbReference type="Pfam" id="PF09348">
    <property type="entry name" value="DUF1990"/>
    <property type="match status" value="1"/>
</dbReference>
<feature type="region of interest" description="Disordered" evidence="1">
    <location>
        <begin position="184"/>
        <end position="204"/>
    </location>
</feature>
<evidence type="ECO:0000313" key="4">
    <source>
        <dbReference type="Proteomes" id="UP001519295"/>
    </source>
</evidence>
<feature type="compositionally biased region" description="Low complexity" evidence="1">
    <location>
        <begin position="1"/>
        <end position="16"/>
    </location>
</feature>
<dbReference type="Proteomes" id="UP001519295">
    <property type="component" value="Unassembled WGS sequence"/>
</dbReference>
<protein>
    <submittedName>
        <fullName evidence="3">Uncharacterized protein (UPF0548 family)</fullName>
    </submittedName>
</protein>
<sequence length="221" mass="24489">MNFDPAEAPAATGTPGWHVDHGRALVGTEPPGDPVPGGDWERACAVLRDYQFTDHERLRGFFRPDDELIGRDMLLEGRFGVLRFHLGVRVTAVVDEVRDGTRVWGWTYDTLRGHLEQGRLTYEVVKDLASGQVEFVIRAYSRPARIPNPVYRLGFALFGRGVQLEFYHRAGQRVRDLVGAARAGRPLPEPVPGPDGIAAAPQDSPRHWTDAVAVLVRHPGA</sequence>